<organism evidence="7 8">
    <name type="scientific">Nocardia thailandica</name>
    <dbReference type="NCBI Taxonomy" id="257275"/>
    <lineage>
        <taxon>Bacteria</taxon>
        <taxon>Bacillati</taxon>
        <taxon>Actinomycetota</taxon>
        <taxon>Actinomycetes</taxon>
        <taxon>Mycobacteriales</taxon>
        <taxon>Nocardiaceae</taxon>
        <taxon>Nocardia</taxon>
    </lineage>
</organism>
<evidence type="ECO:0000256" key="2">
    <source>
        <dbReference type="ARBA" id="ARBA00023125"/>
    </source>
</evidence>
<proteinExistence type="predicted"/>
<sequence length="147" mass="16233">MSRIAKDAGVVSNTLYWYFRDKDAVLTAVLEEVLADSMARYGEILGTDVVDRLVWVVTELEQVSRLVTTVHARAKESESVRDWHEAFHAQMLSTGALSVHDVAIRLGYAESASFIHAFKRWKGVTPKQFQMAATSATAAMPPASPHG</sequence>
<evidence type="ECO:0000313" key="8">
    <source>
        <dbReference type="Proteomes" id="UP001601444"/>
    </source>
</evidence>
<feature type="domain" description="HTH tetR-type" evidence="6">
    <location>
        <begin position="1"/>
        <end position="37"/>
    </location>
</feature>
<dbReference type="PROSITE" id="PS01124">
    <property type="entry name" value="HTH_ARAC_FAMILY_2"/>
    <property type="match status" value="1"/>
</dbReference>
<feature type="domain" description="HTH araC/xylS-type" evidence="5">
    <location>
        <begin position="90"/>
        <end position="132"/>
    </location>
</feature>
<dbReference type="SUPFAM" id="SSF46689">
    <property type="entry name" value="Homeodomain-like"/>
    <property type="match status" value="2"/>
</dbReference>
<evidence type="ECO:0000259" key="5">
    <source>
        <dbReference type="PROSITE" id="PS01124"/>
    </source>
</evidence>
<dbReference type="InterPro" id="IPR020449">
    <property type="entry name" value="Tscrpt_reg_AraC-type_HTH"/>
</dbReference>
<keyword evidence="3" id="KW-0804">Transcription</keyword>
<dbReference type="Gene3D" id="1.10.10.60">
    <property type="entry name" value="Homeodomain-like"/>
    <property type="match status" value="1"/>
</dbReference>
<dbReference type="Pfam" id="PF12833">
    <property type="entry name" value="HTH_18"/>
    <property type="match status" value="1"/>
</dbReference>
<dbReference type="PANTHER" id="PTHR47894:SF1">
    <property type="entry name" value="HTH-TYPE TRANSCRIPTIONAL REGULATOR VQSM"/>
    <property type="match status" value="1"/>
</dbReference>
<dbReference type="PANTHER" id="PTHR47894">
    <property type="entry name" value="HTH-TYPE TRANSCRIPTIONAL REGULATOR GADX"/>
    <property type="match status" value="1"/>
</dbReference>
<dbReference type="Pfam" id="PF00440">
    <property type="entry name" value="TetR_N"/>
    <property type="match status" value="1"/>
</dbReference>
<dbReference type="InterPro" id="IPR009057">
    <property type="entry name" value="Homeodomain-like_sf"/>
</dbReference>
<reference evidence="7 8" key="1">
    <citation type="submission" date="2024-10" db="EMBL/GenBank/DDBJ databases">
        <title>The Natural Products Discovery Center: Release of the First 8490 Sequenced Strains for Exploring Actinobacteria Biosynthetic Diversity.</title>
        <authorList>
            <person name="Kalkreuter E."/>
            <person name="Kautsar S.A."/>
            <person name="Yang D."/>
            <person name="Bader C.D."/>
            <person name="Teijaro C.N."/>
            <person name="Fluegel L."/>
            <person name="Davis C.M."/>
            <person name="Simpson J.R."/>
            <person name="Lauterbach L."/>
            <person name="Steele A.D."/>
            <person name="Gui C."/>
            <person name="Meng S."/>
            <person name="Li G."/>
            <person name="Viehrig K."/>
            <person name="Ye F."/>
            <person name="Su P."/>
            <person name="Kiefer A.F."/>
            <person name="Nichols A."/>
            <person name="Cepeda A.J."/>
            <person name="Yan W."/>
            <person name="Fan B."/>
            <person name="Jiang Y."/>
            <person name="Adhikari A."/>
            <person name="Zheng C.-J."/>
            <person name="Schuster L."/>
            <person name="Cowan T.M."/>
            <person name="Smanski M.J."/>
            <person name="Chevrette M.G."/>
            <person name="De Carvalho L.P.S."/>
            <person name="Shen B."/>
        </authorList>
    </citation>
    <scope>NUCLEOTIDE SEQUENCE [LARGE SCALE GENOMIC DNA]</scope>
    <source>
        <strain evidence="7 8">NPDC004045</strain>
    </source>
</reference>
<dbReference type="RefSeq" id="WP_387702162.1">
    <property type="nucleotide sequence ID" value="NZ_JBIAMX010000016.1"/>
</dbReference>
<name>A0ABW6PTI0_9NOCA</name>
<accession>A0ABW6PTI0</accession>
<protein>
    <submittedName>
        <fullName evidence="7">Helix-turn-helix domain-containing protein</fullName>
    </submittedName>
</protein>
<evidence type="ECO:0000256" key="1">
    <source>
        <dbReference type="ARBA" id="ARBA00023015"/>
    </source>
</evidence>
<keyword evidence="8" id="KW-1185">Reference proteome</keyword>
<dbReference type="InterPro" id="IPR018060">
    <property type="entry name" value="HTH_AraC"/>
</dbReference>
<comment type="caution">
    <text evidence="4">Lacks conserved residue(s) required for the propagation of feature annotation.</text>
</comment>
<comment type="caution">
    <text evidence="7">The sequence shown here is derived from an EMBL/GenBank/DDBJ whole genome shotgun (WGS) entry which is preliminary data.</text>
</comment>
<keyword evidence="1" id="KW-0805">Transcription regulation</keyword>
<dbReference type="InterPro" id="IPR001647">
    <property type="entry name" value="HTH_TetR"/>
</dbReference>
<dbReference type="Proteomes" id="UP001601444">
    <property type="component" value="Unassembled WGS sequence"/>
</dbReference>
<evidence type="ECO:0000256" key="4">
    <source>
        <dbReference type="PROSITE-ProRule" id="PRU00335"/>
    </source>
</evidence>
<dbReference type="PRINTS" id="PR00032">
    <property type="entry name" value="HTHARAC"/>
</dbReference>
<dbReference type="EMBL" id="JBIAMX010000016">
    <property type="protein sequence ID" value="MFF0545736.1"/>
    <property type="molecule type" value="Genomic_DNA"/>
</dbReference>
<dbReference type="PROSITE" id="PS50977">
    <property type="entry name" value="HTH_TETR_2"/>
    <property type="match status" value="1"/>
</dbReference>
<dbReference type="Gene3D" id="1.10.357.10">
    <property type="entry name" value="Tetracycline Repressor, domain 2"/>
    <property type="match status" value="1"/>
</dbReference>
<evidence type="ECO:0000259" key="6">
    <source>
        <dbReference type="PROSITE" id="PS50977"/>
    </source>
</evidence>
<evidence type="ECO:0000313" key="7">
    <source>
        <dbReference type="EMBL" id="MFF0545736.1"/>
    </source>
</evidence>
<dbReference type="SMART" id="SM00342">
    <property type="entry name" value="HTH_ARAC"/>
    <property type="match status" value="1"/>
</dbReference>
<keyword evidence="2 4" id="KW-0238">DNA-binding</keyword>
<evidence type="ECO:0000256" key="3">
    <source>
        <dbReference type="ARBA" id="ARBA00023163"/>
    </source>
</evidence>
<gene>
    <name evidence="7" type="ORF">ACFYTF_23135</name>
</gene>